<gene>
    <name evidence="2" type="ORF">LSALG_LOCUS27044</name>
</gene>
<keyword evidence="1" id="KW-0812">Transmembrane</keyword>
<accession>A0AA36E940</accession>
<feature type="transmembrane region" description="Helical" evidence="1">
    <location>
        <begin position="68"/>
        <end position="85"/>
    </location>
</feature>
<evidence type="ECO:0000313" key="2">
    <source>
        <dbReference type="EMBL" id="CAI9287696.1"/>
    </source>
</evidence>
<keyword evidence="1" id="KW-1133">Transmembrane helix</keyword>
<evidence type="ECO:0000256" key="1">
    <source>
        <dbReference type="SAM" id="Phobius"/>
    </source>
</evidence>
<dbReference type="Proteomes" id="UP001177003">
    <property type="component" value="Chromosome 5"/>
</dbReference>
<feature type="transmembrane region" description="Helical" evidence="1">
    <location>
        <begin position="97"/>
        <end position="117"/>
    </location>
</feature>
<sequence length="234" mass="25976">MDRRITSSDDAAQQDLVSEIRGEIKILNSAFSSNEADQNFSWFNCGVLIILQNQRKSSPFGEAHGDTGIHYSCFLMCSAFVVLGLQKFMDAPFKTSWHAVIGVVVLICRESLLYILVNHLVLPDIKTAESCFSYSTCKSKNWWFSRSSHVPHTPPVRVRINGGSISYPVQTTIGSSPNPTSSTGSFVYDVETETPATFFQDRHGFGFDNSGALSDILEVDDADVDDRVGFYFFA</sequence>
<name>A0AA36E940_LACSI</name>
<protein>
    <submittedName>
        <fullName evidence="2">Uncharacterized protein</fullName>
    </submittedName>
</protein>
<dbReference type="AlphaFoldDB" id="A0AA36E940"/>
<organism evidence="2 3">
    <name type="scientific">Lactuca saligna</name>
    <name type="common">Willowleaf lettuce</name>
    <dbReference type="NCBI Taxonomy" id="75948"/>
    <lineage>
        <taxon>Eukaryota</taxon>
        <taxon>Viridiplantae</taxon>
        <taxon>Streptophyta</taxon>
        <taxon>Embryophyta</taxon>
        <taxon>Tracheophyta</taxon>
        <taxon>Spermatophyta</taxon>
        <taxon>Magnoliopsida</taxon>
        <taxon>eudicotyledons</taxon>
        <taxon>Gunneridae</taxon>
        <taxon>Pentapetalae</taxon>
        <taxon>asterids</taxon>
        <taxon>campanulids</taxon>
        <taxon>Asterales</taxon>
        <taxon>Asteraceae</taxon>
        <taxon>Cichorioideae</taxon>
        <taxon>Cichorieae</taxon>
        <taxon>Lactucinae</taxon>
        <taxon>Lactuca</taxon>
    </lineage>
</organism>
<reference evidence="2" key="1">
    <citation type="submission" date="2023-04" db="EMBL/GenBank/DDBJ databases">
        <authorList>
            <person name="Vijverberg K."/>
            <person name="Xiong W."/>
            <person name="Schranz E."/>
        </authorList>
    </citation>
    <scope>NUCLEOTIDE SEQUENCE</scope>
</reference>
<dbReference type="EMBL" id="OX465081">
    <property type="protein sequence ID" value="CAI9287696.1"/>
    <property type="molecule type" value="Genomic_DNA"/>
</dbReference>
<proteinExistence type="predicted"/>
<evidence type="ECO:0000313" key="3">
    <source>
        <dbReference type="Proteomes" id="UP001177003"/>
    </source>
</evidence>
<keyword evidence="3" id="KW-1185">Reference proteome</keyword>
<keyword evidence="1" id="KW-0472">Membrane</keyword>